<dbReference type="Pfam" id="PF01614">
    <property type="entry name" value="IclR_C"/>
    <property type="match status" value="1"/>
</dbReference>
<dbReference type="EMBL" id="CP106795">
    <property type="protein sequence ID" value="UXY39995.1"/>
    <property type="molecule type" value="Genomic_DNA"/>
</dbReference>
<dbReference type="RefSeq" id="WP_263280032.1">
    <property type="nucleotide sequence ID" value="NZ_CP106795.1"/>
</dbReference>
<accession>A0ABY6EZZ7</accession>
<organism evidence="2 3">
    <name type="scientific">Streptomyces albidocamelliae</name>
    <dbReference type="NCBI Taxonomy" id="2981135"/>
    <lineage>
        <taxon>Bacteria</taxon>
        <taxon>Bacillati</taxon>
        <taxon>Actinomycetota</taxon>
        <taxon>Actinomycetes</taxon>
        <taxon>Kitasatosporales</taxon>
        <taxon>Streptomycetaceae</taxon>
        <taxon>Streptomyces</taxon>
    </lineage>
</organism>
<evidence type="ECO:0000259" key="1">
    <source>
        <dbReference type="PROSITE" id="PS51078"/>
    </source>
</evidence>
<keyword evidence="3" id="KW-1185">Reference proteome</keyword>
<dbReference type="SUPFAM" id="SSF55781">
    <property type="entry name" value="GAF domain-like"/>
    <property type="match status" value="1"/>
</dbReference>
<dbReference type="InterPro" id="IPR029016">
    <property type="entry name" value="GAF-like_dom_sf"/>
</dbReference>
<evidence type="ECO:0000313" key="3">
    <source>
        <dbReference type="Proteomes" id="UP001060733"/>
    </source>
</evidence>
<dbReference type="PROSITE" id="PS51078">
    <property type="entry name" value="ICLR_ED"/>
    <property type="match status" value="1"/>
</dbReference>
<gene>
    <name evidence="2" type="ORF">N8I86_00520</name>
</gene>
<dbReference type="InterPro" id="IPR014757">
    <property type="entry name" value="Tscrpt_reg_IclR_C"/>
</dbReference>
<dbReference type="Proteomes" id="UP001060733">
    <property type="component" value="Chromosome"/>
</dbReference>
<reference evidence="2" key="1">
    <citation type="submission" date="2022-10" db="EMBL/GenBank/DDBJ databases">
        <authorList>
            <person name="Mo P."/>
        </authorList>
    </citation>
    <scope>NUCLEOTIDE SEQUENCE</scope>
    <source>
        <strain evidence="2">HUAS 14-6</strain>
    </source>
</reference>
<evidence type="ECO:0000313" key="2">
    <source>
        <dbReference type="EMBL" id="UXY39995.1"/>
    </source>
</evidence>
<dbReference type="Gene3D" id="3.30.450.40">
    <property type="match status" value="1"/>
</dbReference>
<protein>
    <recommendedName>
        <fullName evidence="1">IclR-ED domain-containing protein</fullName>
    </recommendedName>
</protein>
<proteinExistence type="predicted"/>
<feature type="domain" description="IclR-ED" evidence="1">
    <location>
        <begin position="1"/>
        <end position="90"/>
    </location>
</feature>
<name>A0ABY6EZZ7_9ACTN</name>
<sequence>MTAYTPEHGDDDIRTPAALRRVLAEVRRGDHAVGHQSRPWQVSTVAAPVRDGGEVVAALSVVVPGTGSPNPGYGPAVPATARAISRCLIEDSGRTVSVGGIGADSTSKFW</sequence>